<dbReference type="SUPFAM" id="SSF53474">
    <property type="entry name" value="alpha/beta-Hydrolases"/>
    <property type="match status" value="1"/>
</dbReference>
<dbReference type="RefSeq" id="WP_089773517.1">
    <property type="nucleotide sequence ID" value="NZ_FNTX01000002.1"/>
</dbReference>
<gene>
    <name evidence="1" type="ORF">SAMN04488554_2579</name>
</gene>
<sequence>MSGGAQVPDGNRDGYWSGQADAQLNVYGVAIDTDTAELSGLRMKAVAIESRLHEVYTRIDIADDAVRGSTPLAFRSGQYAQTQCYGAKLRLLTAIREADDLAAALLEARQEYERAENQVLHGMVHTLPRSITGAAEPVPWLFGLDYLPWAVPRLAMIVAGNMGIAADRGQVTPTGPGLGYMLEELSWTATGGPVLDWVVPGFEAVNRSVLLAGMTSYTTGLVLGTGTDVTIQRVYPTPQVVNGRLQAQRTAAADGVEDVAQGIGDFRERDDLPEGTVRLDRVTDADGNVSWQVYVPGTQTSWDDPRPVTNPFFHPLLQTAAQATPLAPLAPAMRHVPAPPLVPPVPGVPLASPVVNSAVERLGGAIRNPNPLDWDSNLRLFSGQDSASQEGVTQMLRAAGVQPDEPVLLAGHSQSGMIVTQMANDPVVHSEFDIQSVITFGGPTGHLPTPEDVALLHVEHGEDGVWALSNEDNPVAGNRVTVRRWASDSALAADEEVSHIGDSHDLPAYARTGTLIDASTDPAIESWRAQSADVLATGSVTTETVYFQMRREE</sequence>
<dbReference type="AlphaFoldDB" id="A0A1H5L4G9"/>
<organism evidence="1 2">
    <name type="scientific">Ruania alba</name>
    <dbReference type="NCBI Taxonomy" id="648782"/>
    <lineage>
        <taxon>Bacteria</taxon>
        <taxon>Bacillati</taxon>
        <taxon>Actinomycetota</taxon>
        <taxon>Actinomycetes</taxon>
        <taxon>Micrococcales</taxon>
        <taxon>Ruaniaceae</taxon>
        <taxon>Ruania</taxon>
    </lineage>
</organism>
<dbReference type="InterPro" id="IPR029058">
    <property type="entry name" value="AB_hydrolase_fold"/>
</dbReference>
<dbReference type="STRING" id="648782.SAMN04488554_2579"/>
<evidence type="ECO:0000313" key="1">
    <source>
        <dbReference type="EMBL" id="SEE71201.1"/>
    </source>
</evidence>
<protein>
    <recommendedName>
        <fullName evidence="3">Alpha/beta hydrolase</fullName>
    </recommendedName>
</protein>
<proteinExistence type="predicted"/>
<keyword evidence="2" id="KW-1185">Reference proteome</keyword>
<accession>A0A1H5L4G9</accession>
<evidence type="ECO:0008006" key="3">
    <source>
        <dbReference type="Google" id="ProtNLM"/>
    </source>
</evidence>
<name>A0A1H5L4G9_9MICO</name>
<dbReference type="EMBL" id="FNTX01000002">
    <property type="protein sequence ID" value="SEE71201.1"/>
    <property type="molecule type" value="Genomic_DNA"/>
</dbReference>
<evidence type="ECO:0000313" key="2">
    <source>
        <dbReference type="Proteomes" id="UP000199220"/>
    </source>
</evidence>
<reference evidence="2" key="1">
    <citation type="submission" date="2016-10" db="EMBL/GenBank/DDBJ databases">
        <authorList>
            <person name="Varghese N."/>
            <person name="Submissions S."/>
        </authorList>
    </citation>
    <scope>NUCLEOTIDE SEQUENCE [LARGE SCALE GENOMIC DNA]</scope>
    <source>
        <strain evidence="2">DSM 21368</strain>
    </source>
</reference>
<dbReference type="Proteomes" id="UP000199220">
    <property type="component" value="Unassembled WGS sequence"/>
</dbReference>
<dbReference type="OrthoDB" id="5095936at2"/>